<dbReference type="GO" id="GO:0005507">
    <property type="term" value="F:copper ion binding"/>
    <property type="evidence" value="ECO:0007669"/>
    <property type="project" value="InterPro"/>
</dbReference>
<dbReference type="InterPro" id="IPR011707">
    <property type="entry name" value="Cu-oxidase-like_N"/>
</dbReference>
<keyword evidence="1" id="KW-0479">Metal-binding</keyword>
<sequence length="402" mass="42942">MKQFWTIIGIILAFLAVGFTYKYTLSPSVHPAENAGDRMSAGGSSLPVVSEIGRAPDDLPPPITRKENTTVKLALEAIAVQGELADGVTYEYWTYNQQVPGPFLRVMEGDTVEVSLFHNPAGHSHAALGGLDFAVSGPFGVQVAYASPGHADEDAHAEEADAHAPIAAPVANAHATHSVDLHSVLGPGGGAVLTQAKDGETKTFSFKATRPGLYVYHCASPHIPTHIANGMYGLILVEPKAGLPKVDREFYVMQGELYTSGKFGAKGLQEFDKDKLDMEHPEYFVFNGRVGSLTGDRALKAKTGETVRIFFGVGTFVPSNFHVIGGIFDKLYPEGDIVSLPHRNVQTTLVPAGGSAVVEMTMEVPGKLLLVDHALPRAIDKGAVGEFVVEGAERPDLFRAVE</sequence>
<name>A0A1G2DE83_9BACT</name>
<dbReference type="STRING" id="1798664.A3C93_02390"/>
<dbReference type="InterPro" id="IPR008972">
    <property type="entry name" value="Cupredoxin"/>
</dbReference>
<evidence type="ECO:0000256" key="3">
    <source>
        <dbReference type="ARBA" id="ARBA00023008"/>
    </source>
</evidence>
<evidence type="ECO:0000313" key="5">
    <source>
        <dbReference type="EMBL" id="OGZ11762.1"/>
    </source>
</evidence>
<reference evidence="5 6" key="1">
    <citation type="journal article" date="2016" name="Nat. Commun.">
        <title>Thousands of microbial genomes shed light on interconnected biogeochemical processes in an aquifer system.</title>
        <authorList>
            <person name="Anantharaman K."/>
            <person name="Brown C.T."/>
            <person name="Hug L.A."/>
            <person name="Sharon I."/>
            <person name="Castelle C.J."/>
            <person name="Probst A.J."/>
            <person name="Thomas B.C."/>
            <person name="Singh A."/>
            <person name="Wilkins M.J."/>
            <person name="Karaoz U."/>
            <person name="Brodie E.L."/>
            <person name="Williams K.H."/>
            <person name="Hubbard S.S."/>
            <person name="Banfield J.F."/>
        </authorList>
    </citation>
    <scope>NUCLEOTIDE SEQUENCE [LARGE SCALE GENOMIC DNA]</scope>
</reference>
<dbReference type="InterPro" id="IPR045087">
    <property type="entry name" value="Cu-oxidase_fam"/>
</dbReference>
<dbReference type="PANTHER" id="PTHR11709">
    <property type="entry name" value="MULTI-COPPER OXIDASE"/>
    <property type="match status" value="1"/>
</dbReference>
<keyword evidence="3" id="KW-0186">Copper</keyword>
<evidence type="ECO:0000256" key="1">
    <source>
        <dbReference type="ARBA" id="ARBA00022723"/>
    </source>
</evidence>
<dbReference type="SUPFAM" id="SSF49503">
    <property type="entry name" value="Cupredoxins"/>
    <property type="match status" value="2"/>
</dbReference>
<dbReference type="PANTHER" id="PTHR11709:SF394">
    <property type="entry name" value="FI03373P-RELATED"/>
    <property type="match status" value="1"/>
</dbReference>
<dbReference type="GO" id="GO:0016491">
    <property type="term" value="F:oxidoreductase activity"/>
    <property type="evidence" value="ECO:0007669"/>
    <property type="project" value="UniProtKB-KW"/>
</dbReference>
<protein>
    <recommendedName>
        <fullName evidence="4">Plastocyanin-like domain-containing protein</fullName>
    </recommendedName>
</protein>
<dbReference type="Gene3D" id="2.60.40.420">
    <property type="entry name" value="Cupredoxins - blue copper proteins"/>
    <property type="match status" value="2"/>
</dbReference>
<keyword evidence="2" id="KW-0560">Oxidoreductase</keyword>
<evidence type="ECO:0000259" key="4">
    <source>
        <dbReference type="Pfam" id="PF07732"/>
    </source>
</evidence>
<dbReference type="Pfam" id="PF07732">
    <property type="entry name" value="Cu-oxidase_3"/>
    <property type="match status" value="1"/>
</dbReference>
<evidence type="ECO:0000256" key="2">
    <source>
        <dbReference type="ARBA" id="ARBA00023002"/>
    </source>
</evidence>
<organism evidence="5 6">
    <name type="scientific">Candidatus Lloydbacteria bacterium RIFCSPHIGHO2_02_FULL_54_17</name>
    <dbReference type="NCBI Taxonomy" id="1798664"/>
    <lineage>
        <taxon>Bacteria</taxon>
        <taxon>Candidatus Lloydiibacteriota</taxon>
    </lineage>
</organism>
<proteinExistence type="predicted"/>
<dbReference type="FunFam" id="2.60.40.420:FF:000093">
    <property type="entry name" value="Copper-containing nitrite reductase"/>
    <property type="match status" value="1"/>
</dbReference>
<gene>
    <name evidence="5" type="ORF">A3C93_02390</name>
</gene>
<dbReference type="AlphaFoldDB" id="A0A1G2DE83"/>
<dbReference type="Proteomes" id="UP000178636">
    <property type="component" value="Unassembled WGS sequence"/>
</dbReference>
<dbReference type="CDD" id="cd04208">
    <property type="entry name" value="CuRO_2_CuNIR"/>
    <property type="match status" value="1"/>
</dbReference>
<feature type="domain" description="Plastocyanin-like" evidence="4">
    <location>
        <begin position="84"/>
        <end position="117"/>
    </location>
</feature>
<dbReference type="EMBL" id="MHLO01000029">
    <property type="protein sequence ID" value="OGZ11762.1"/>
    <property type="molecule type" value="Genomic_DNA"/>
</dbReference>
<evidence type="ECO:0000313" key="6">
    <source>
        <dbReference type="Proteomes" id="UP000178636"/>
    </source>
</evidence>
<accession>A0A1G2DE83</accession>
<comment type="caution">
    <text evidence="5">The sequence shown here is derived from an EMBL/GenBank/DDBJ whole genome shotgun (WGS) entry which is preliminary data.</text>
</comment>